<accession>A0AAD5WYH1</accession>
<dbReference type="PANTHER" id="PTHR10476">
    <property type="entry name" value="CHARGED MULTIVESICULAR BODY PROTEIN"/>
    <property type="match status" value="1"/>
</dbReference>
<dbReference type="InterPro" id="IPR036852">
    <property type="entry name" value="Peptidase_S8/S53_dom_sf"/>
</dbReference>
<feature type="signal peptide" evidence="2">
    <location>
        <begin position="1"/>
        <end position="19"/>
    </location>
</feature>
<dbReference type="EMBL" id="JADGJD010001222">
    <property type="protein sequence ID" value="KAJ3045615.1"/>
    <property type="molecule type" value="Genomic_DNA"/>
</dbReference>
<dbReference type="SUPFAM" id="SSF52743">
    <property type="entry name" value="Subtilisin-like"/>
    <property type="match status" value="1"/>
</dbReference>
<dbReference type="Gene3D" id="6.10.140.1230">
    <property type="match status" value="1"/>
</dbReference>
<feature type="region of interest" description="Disordered" evidence="1">
    <location>
        <begin position="316"/>
        <end position="348"/>
    </location>
</feature>
<feature type="chain" id="PRO_5042052182" evidence="2">
    <location>
        <begin position="20"/>
        <end position="348"/>
    </location>
</feature>
<dbReference type="Proteomes" id="UP001212841">
    <property type="component" value="Unassembled WGS sequence"/>
</dbReference>
<dbReference type="Pfam" id="PF03357">
    <property type="entry name" value="Snf7"/>
    <property type="match status" value="1"/>
</dbReference>
<proteinExistence type="predicted"/>
<protein>
    <submittedName>
        <fullName evidence="3">Charged multivesicular body protein 1a</fullName>
    </submittedName>
</protein>
<comment type="caution">
    <text evidence="3">The sequence shown here is derived from an EMBL/GenBank/DDBJ whole genome shotgun (WGS) entry which is preliminary data.</text>
</comment>
<evidence type="ECO:0000313" key="4">
    <source>
        <dbReference type="Proteomes" id="UP001212841"/>
    </source>
</evidence>
<dbReference type="GO" id="GO:0007034">
    <property type="term" value="P:vacuolar transport"/>
    <property type="evidence" value="ECO:0007669"/>
    <property type="project" value="InterPro"/>
</dbReference>
<dbReference type="AlphaFoldDB" id="A0AAD5WYH1"/>
<dbReference type="InterPro" id="IPR022398">
    <property type="entry name" value="Peptidase_S8_His-AS"/>
</dbReference>
<gene>
    <name evidence="3" type="primary">CHMP1</name>
    <name evidence="3" type="ORF">HK097_001168</name>
</gene>
<dbReference type="GO" id="GO:0006508">
    <property type="term" value="P:proteolysis"/>
    <property type="evidence" value="ECO:0007669"/>
    <property type="project" value="InterPro"/>
</dbReference>
<sequence>MFVRHLIVAFTALASVTSAGPEAGSANYYKPKHYIVAKTLKAAANSDRISGHVAQLSAANIDDLGLVEGAVWVTVTGIVAYEHFGNRATFNGNYVGNDKNYDCHGHGTHIASTIASATIGIARNVISAHKSGMSTMTVVNMSIGTEVKSLPLNATVDAAVTAAKQLQRQAKKSSKDEVTEKAKLKKAIQQGNMEGARIYAANAIRKKNESLNFLRLSSRIDAVASRVQTAVTMRKVTTSMAGVVKGMDKAMASMNLEQMSMVMDKFEQQFEDLDVQTQYMETSMGQSTAQSTPQDQVEDLMQQVADENGLELQMEMPGAGASIPVGTATVEQEHSDLSDRLAKLRNNS</sequence>
<keyword evidence="2" id="KW-0732">Signal</keyword>
<dbReference type="InterPro" id="IPR005024">
    <property type="entry name" value="Snf7_fam"/>
</dbReference>
<dbReference type="PROSITE" id="PS00137">
    <property type="entry name" value="SUBTILASE_HIS"/>
    <property type="match status" value="1"/>
</dbReference>
<evidence type="ECO:0000256" key="1">
    <source>
        <dbReference type="SAM" id="MobiDB-lite"/>
    </source>
</evidence>
<organism evidence="3 4">
    <name type="scientific">Rhizophlyctis rosea</name>
    <dbReference type="NCBI Taxonomy" id="64517"/>
    <lineage>
        <taxon>Eukaryota</taxon>
        <taxon>Fungi</taxon>
        <taxon>Fungi incertae sedis</taxon>
        <taxon>Chytridiomycota</taxon>
        <taxon>Chytridiomycota incertae sedis</taxon>
        <taxon>Chytridiomycetes</taxon>
        <taxon>Rhizophlyctidales</taxon>
        <taxon>Rhizophlyctidaceae</taxon>
        <taxon>Rhizophlyctis</taxon>
    </lineage>
</organism>
<evidence type="ECO:0000313" key="3">
    <source>
        <dbReference type="EMBL" id="KAJ3045615.1"/>
    </source>
</evidence>
<keyword evidence="4" id="KW-1185">Reference proteome</keyword>
<reference evidence="3" key="1">
    <citation type="submission" date="2020-05" db="EMBL/GenBank/DDBJ databases">
        <title>Phylogenomic resolution of chytrid fungi.</title>
        <authorList>
            <person name="Stajich J.E."/>
            <person name="Amses K."/>
            <person name="Simmons R."/>
            <person name="Seto K."/>
            <person name="Myers J."/>
            <person name="Bonds A."/>
            <person name="Quandt C.A."/>
            <person name="Barry K."/>
            <person name="Liu P."/>
            <person name="Grigoriev I."/>
            <person name="Longcore J.E."/>
            <person name="James T.Y."/>
        </authorList>
    </citation>
    <scope>NUCLEOTIDE SEQUENCE</scope>
    <source>
        <strain evidence="3">JEL0318</strain>
    </source>
</reference>
<dbReference type="GO" id="GO:0004252">
    <property type="term" value="F:serine-type endopeptidase activity"/>
    <property type="evidence" value="ECO:0007669"/>
    <property type="project" value="InterPro"/>
</dbReference>
<evidence type="ECO:0000256" key="2">
    <source>
        <dbReference type="SAM" id="SignalP"/>
    </source>
</evidence>
<name>A0AAD5WYH1_9FUNG</name>
<feature type="compositionally biased region" description="Basic and acidic residues" evidence="1">
    <location>
        <begin position="331"/>
        <end position="342"/>
    </location>
</feature>